<sequence>MSVLGWSVAVFAVAAVAIRWFKSAPTTASSTDKYFSENYFEARALFRASAAKAHATLHTLPLPDSELTIDVAVLRGADPTALLVHLSGTHGVEGFAGSAIQAALLANPDALTSGPTVVFVHAVNPFGFAKVEEKHSLRRVNEHNVDLNRNYLSVDEFRAKRKQDPNRSGYMTLSSALNPPHAAHWANATFLPTWVTLGDYSFQDLLLVGQSLRAGFDSVKRAIVSGTYHVPTGLFFGGQKLEPSHQLLTNFFTSQWNTSQLRRVAFLDVHTGLGPAGFDTVEVLSPSLCVTADILTTLFPGHAAISNYTSEATALSGFEEAVGLAVNGYLGLFPNAPVRLGVTQEFGTKNIVNVLVSLRKENAAMNHAPGTHLAAANELRDAFYLHWDSGWKEAVIKRGTILFHQLRINMQKSL</sequence>
<keyword evidence="1" id="KW-0732">Signal</keyword>
<feature type="signal peptide" evidence="1">
    <location>
        <begin position="1"/>
        <end position="17"/>
    </location>
</feature>
<feature type="chain" id="PRO_5002038178" evidence="1">
    <location>
        <begin position="18"/>
        <end position="414"/>
    </location>
</feature>
<dbReference type="CDD" id="cd06233">
    <property type="entry name" value="M14-like"/>
    <property type="match status" value="1"/>
</dbReference>
<accession>A0A0A7CNT1</accession>
<dbReference type="Gene3D" id="3.40.630.10">
    <property type="entry name" value="Zn peptidases"/>
    <property type="match status" value="1"/>
</dbReference>
<evidence type="ECO:0000313" key="2">
    <source>
        <dbReference type="EMBL" id="AIG56158.1"/>
    </source>
</evidence>
<dbReference type="Pfam" id="PF10994">
    <property type="entry name" value="DUF2817"/>
    <property type="match status" value="1"/>
</dbReference>
<dbReference type="AlphaFoldDB" id="A0A0A7CNT1"/>
<dbReference type="InterPro" id="IPR021259">
    <property type="entry name" value="DUF2817"/>
</dbReference>
<name>A0A0A7CNT1_ACHHY</name>
<reference evidence="2" key="1">
    <citation type="journal article" date="2014" name="Genome Biol. Evol.">
        <title>The secreted proteins of Achlya hypogyna and Thraustotheca clavata identify the ancestral oomycete secretome and reveal gene acquisitions by horizontal gene transfer.</title>
        <authorList>
            <person name="Misner I."/>
            <person name="Blouin N."/>
            <person name="Leonard G."/>
            <person name="Richards T.A."/>
            <person name="Lane C.E."/>
        </authorList>
    </citation>
    <scope>NUCLEOTIDE SEQUENCE</scope>
    <source>
        <strain evidence="2">ATCC 48635</strain>
    </source>
</reference>
<proteinExistence type="predicted"/>
<organism evidence="2">
    <name type="scientific">Achlya hypogyna</name>
    <name type="common">Oomycete</name>
    <name type="synonym">Protoachlya hypogyna</name>
    <dbReference type="NCBI Taxonomy" id="1202772"/>
    <lineage>
        <taxon>Eukaryota</taxon>
        <taxon>Sar</taxon>
        <taxon>Stramenopiles</taxon>
        <taxon>Oomycota</taxon>
        <taxon>Saprolegniomycetes</taxon>
        <taxon>Saprolegniales</taxon>
        <taxon>Achlyaceae</taxon>
        <taxon>Achlya</taxon>
    </lineage>
</organism>
<evidence type="ECO:0000256" key="1">
    <source>
        <dbReference type="SAM" id="SignalP"/>
    </source>
</evidence>
<protein>
    <submittedName>
        <fullName evidence="2">Secreted protein</fullName>
    </submittedName>
</protein>
<dbReference type="SUPFAM" id="SSF53187">
    <property type="entry name" value="Zn-dependent exopeptidases"/>
    <property type="match status" value="1"/>
</dbReference>
<dbReference type="EMBL" id="KM038697">
    <property type="protein sequence ID" value="AIG56158.1"/>
    <property type="molecule type" value="Genomic_DNA"/>
</dbReference>